<dbReference type="AlphaFoldDB" id="A0A662D1N2"/>
<comment type="caution">
    <text evidence="2">The sequence shown here is derived from an EMBL/GenBank/DDBJ whole genome shotgun (WGS) entry which is preliminary data.</text>
</comment>
<dbReference type="PANTHER" id="PTHR32248">
    <property type="entry name" value="RNA POLYMERASE SIGMA-54 FACTOR"/>
    <property type="match status" value="1"/>
</dbReference>
<dbReference type="PROSITE" id="PS50044">
    <property type="entry name" value="SIGMA54_3"/>
    <property type="match status" value="1"/>
</dbReference>
<dbReference type="Gene3D" id="1.10.10.60">
    <property type="entry name" value="Homeodomain-like"/>
    <property type="match status" value="1"/>
</dbReference>
<dbReference type="Pfam" id="PF04552">
    <property type="entry name" value="Sigma54_DBD"/>
    <property type="match status" value="1"/>
</dbReference>
<dbReference type="Proteomes" id="UP000277457">
    <property type="component" value="Unassembled WGS sequence"/>
</dbReference>
<dbReference type="GO" id="GO:0001216">
    <property type="term" value="F:DNA-binding transcription activator activity"/>
    <property type="evidence" value="ECO:0007669"/>
    <property type="project" value="InterPro"/>
</dbReference>
<sequence>MSPKYGMEARQGISQRLKLVGKMKLGQFLSLPEDRFKIYLKKIEADPLFRELRDKYRLISYKKFRDVSRRPSSLELKEEFIPQNDGFDVEDLLEKNPEALAVLKKVGDIIGPRDFSNFLSGGRLEIREIEERCHLSPKERQIFKNFINKFQLQSIFDSSSSLLPVSSPRFFKIASIEKRGNELIICPLDKESYLIKGRYLINYNRFEQLIAEKKFTRVQINRISAFFKKLNLINRRTTTLYQVIYHLKEIQRRFFESENPQDLVPLTQSELARRIGVYPSSISRAIADKSILTPLGEEKPLKFFFSKKRVQNLLLEILAEEKREMKAGILSGPLSDEEIRKRLKRRYGVNMSRRTVCKYRKALRIPPSRQRG</sequence>
<feature type="domain" description="RNA polymerase sigma factor 54 DNA-binding" evidence="1">
    <location>
        <begin position="231"/>
        <end position="371"/>
    </location>
</feature>
<dbReference type="GO" id="GO:0016987">
    <property type="term" value="F:sigma factor activity"/>
    <property type="evidence" value="ECO:0007669"/>
    <property type="project" value="InterPro"/>
</dbReference>
<evidence type="ECO:0000313" key="3">
    <source>
        <dbReference type="Proteomes" id="UP000277457"/>
    </source>
</evidence>
<protein>
    <recommendedName>
        <fullName evidence="1">RNA polymerase sigma factor 54 DNA-binding domain-containing protein</fullName>
    </recommendedName>
</protein>
<proteinExistence type="predicted"/>
<evidence type="ECO:0000259" key="1">
    <source>
        <dbReference type="Pfam" id="PF04552"/>
    </source>
</evidence>
<dbReference type="InterPro" id="IPR000394">
    <property type="entry name" value="RNA_pol_sigma_54"/>
</dbReference>
<gene>
    <name evidence="2" type="ORF">DRZ78_00895</name>
</gene>
<dbReference type="PRINTS" id="PR00045">
    <property type="entry name" value="SIGMA54FCT"/>
</dbReference>
<name>A0A662D1N2_UNCAE</name>
<evidence type="ECO:0000313" key="2">
    <source>
        <dbReference type="EMBL" id="RLE08544.1"/>
    </source>
</evidence>
<dbReference type="PANTHER" id="PTHR32248:SF4">
    <property type="entry name" value="RNA POLYMERASE SIGMA-54 FACTOR"/>
    <property type="match status" value="1"/>
</dbReference>
<organism evidence="2 3">
    <name type="scientific">Aerophobetes bacterium</name>
    <dbReference type="NCBI Taxonomy" id="2030807"/>
    <lineage>
        <taxon>Bacteria</taxon>
        <taxon>Candidatus Aerophobota</taxon>
    </lineage>
</organism>
<dbReference type="EMBL" id="QMPY01000019">
    <property type="protein sequence ID" value="RLE08544.1"/>
    <property type="molecule type" value="Genomic_DNA"/>
</dbReference>
<dbReference type="InterPro" id="IPR007634">
    <property type="entry name" value="RNA_pol_sigma_54_DNA-bd"/>
</dbReference>
<accession>A0A662D1N2</accession>
<reference evidence="2 3" key="1">
    <citation type="submission" date="2018-06" db="EMBL/GenBank/DDBJ databases">
        <title>Extensive metabolic versatility and redundancy in microbially diverse, dynamic hydrothermal sediments.</title>
        <authorList>
            <person name="Dombrowski N."/>
            <person name="Teske A."/>
            <person name="Baker B.J."/>
        </authorList>
    </citation>
    <scope>NUCLEOTIDE SEQUENCE [LARGE SCALE GENOMIC DNA]</scope>
    <source>
        <strain evidence="2">B7_G13</strain>
    </source>
</reference>